<dbReference type="Gene3D" id="3.90.226.10">
    <property type="entry name" value="2-enoyl-CoA Hydratase, Chain A, domain 1"/>
    <property type="match status" value="1"/>
</dbReference>
<sequence length="375" mass="41680">MHTFNTSPLHFLKPLSVAISGLFFISANALAQMPNTKKDLNISAKDKQIVIQELQQSMSKKYVFPEVADKVNVMLNQRQKNGEYDQITSAREFAKTLTEHLQLQTKDKHLNIHVELNEIPVGNANGEPSPEEKIRLDAEERQFMQAVNYGVEKIERLGGNVGYFELRGFGTTEIVGHAISAAMTLLHASDALIIDLRKNGGGSPQTVALIASYFTDPEVHLNDIYNRAENKTTQIWSTPYTAGPRYDKHKQVYILTSQRTFSAAEDLTYTLQSLKRSITVGEVTGGGAHPVDGQRLHPHFMASIPFGRSINPITKTNWEGTGVKPDILTNANDALGIAHRKALENLLTKEKHPGKKADIQRSLDKLMNEKSASVK</sequence>
<comment type="caution">
    <text evidence="4">The sequence shown here is derived from an EMBL/GenBank/DDBJ whole genome shotgun (WGS) entry which is preliminary data.</text>
</comment>
<evidence type="ECO:0000313" key="4">
    <source>
        <dbReference type="EMBL" id="MBC3832831.1"/>
    </source>
</evidence>
<feature type="signal peptide" evidence="2">
    <location>
        <begin position="1"/>
        <end position="31"/>
    </location>
</feature>
<dbReference type="CDD" id="cd07563">
    <property type="entry name" value="Peptidase_S41_IRBP"/>
    <property type="match status" value="1"/>
</dbReference>
<proteinExistence type="predicted"/>
<evidence type="ECO:0000256" key="2">
    <source>
        <dbReference type="SAM" id="SignalP"/>
    </source>
</evidence>
<accession>A0ABR6XTP8</accession>
<dbReference type="SMART" id="SM00245">
    <property type="entry name" value="TSPc"/>
    <property type="match status" value="1"/>
</dbReference>
<reference evidence="4 5" key="1">
    <citation type="submission" date="2020-08" db="EMBL/GenBank/DDBJ databases">
        <title>Novel species isolated from subtropical streams in China.</title>
        <authorList>
            <person name="Lu H."/>
        </authorList>
    </citation>
    <scope>NUCLEOTIDE SEQUENCE [LARGE SCALE GENOMIC DNA]</scope>
    <source>
        <strain evidence="4 5">KCTC 52442</strain>
    </source>
</reference>
<dbReference type="PANTHER" id="PTHR11261:SF3">
    <property type="entry name" value="RETINOL-BINDING PROTEIN 3"/>
    <property type="match status" value="1"/>
</dbReference>
<evidence type="ECO:0000256" key="1">
    <source>
        <dbReference type="SAM" id="MobiDB-lite"/>
    </source>
</evidence>
<feature type="chain" id="PRO_5046657170" evidence="2">
    <location>
        <begin position="32"/>
        <end position="375"/>
    </location>
</feature>
<dbReference type="Pfam" id="PF11918">
    <property type="entry name" value="Peptidase_S41_N"/>
    <property type="match status" value="1"/>
</dbReference>
<dbReference type="EMBL" id="JACOFU010000006">
    <property type="protein sequence ID" value="MBC3832831.1"/>
    <property type="molecule type" value="Genomic_DNA"/>
</dbReference>
<keyword evidence="5" id="KW-1185">Reference proteome</keyword>
<dbReference type="RefSeq" id="WP_186891874.1">
    <property type="nucleotide sequence ID" value="NZ_JACOFU010000006.1"/>
</dbReference>
<feature type="region of interest" description="Disordered" evidence="1">
    <location>
        <begin position="351"/>
        <end position="375"/>
    </location>
</feature>
<dbReference type="InterPro" id="IPR005151">
    <property type="entry name" value="Tail-specific_protease"/>
</dbReference>
<feature type="compositionally biased region" description="Basic and acidic residues" evidence="1">
    <location>
        <begin position="351"/>
        <end position="368"/>
    </location>
</feature>
<dbReference type="SUPFAM" id="SSF52096">
    <property type="entry name" value="ClpP/crotonase"/>
    <property type="match status" value="1"/>
</dbReference>
<evidence type="ECO:0000259" key="3">
    <source>
        <dbReference type="SMART" id="SM00245"/>
    </source>
</evidence>
<dbReference type="PANTHER" id="PTHR11261">
    <property type="entry name" value="INTERPHOTORECEPTOR RETINOID-BINDING PROTEIN"/>
    <property type="match status" value="1"/>
</dbReference>
<feature type="domain" description="Tail specific protease" evidence="3">
    <location>
        <begin position="129"/>
        <end position="330"/>
    </location>
</feature>
<name>A0ABR6XTP8_9BURK</name>
<gene>
    <name evidence="4" type="ORF">H8K33_15075</name>
</gene>
<dbReference type="InterPro" id="IPR029045">
    <property type="entry name" value="ClpP/crotonase-like_dom_sf"/>
</dbReference>
<dbReference type="Pfam" id="PF03572">
    <property type="entry name" value="Peptidase_S41"/>
    <property type="match status" value="1"/>
</dbReference>
<dbReference type="Proteomes" id="UP000643610">
    <property type="component" value="Unassembled WGS sequence"/>
</dbReference>
<organism evidence="4 5">
    <name type="scientific">Undibacterium amnicola</name>
    <dbReference type="NCBI Taxonomy" id="1834038"/>
    <lineage>
        <taxon>Bacteria</taxon>
        <taxon>Pseudomonadati</taxon>
        <taxon>Pseudomonadota</taxon>
        <taxon>Betaproteobacteria</taxon>
        <taxon>Burkholderiales</taxon>
        <taxon>Oxalobacteraceae</taxon>
        <taxon>Undibacterium</taxon>
    </lineage>
</organism>
<protein>
    <submittedName>
        <fullName evidence="4">S41 family peptidase</fullName>
    </submittedName>
</protein>
<keyword evidence="2" id="KW-0732">Signal</keyword>
<evidence type="ECO:0000313" key="5">
    <source>
        <dbReference type="Proteomes" id="UP000643610"/>
    </source>
</evidence>
<dbReference type="Gene3D" id="3.30.750.44">
    <property type="match status" value="1"/>
</dbReference>